<evidence type="ECO:0000313" key="3">
    <source>
        <dbReference type="EMBL" id="KZX22031.1"/>
    </source>
</evidence>
<keyword evidence="2" id="KW-0472">Membrane</keyword>
<evidence type="ECO:0000256" key="2">
    <source>
        <dbReference type="SAM" id="Phobius"/>
    </source>
</evidence>
<sequence>MAGIPPLLGFVAKEAVFTSLISAIEQGSFWAWVALIGLVLGSILTVAYSARFFWGAFARKKGLEDTELHAEPWIFTAAPVLLAAAGAAGGLAASVLDPLVAVYADTLPYAAPDADPQLAAAAESSAHGGYYLALWHGFEPALGLSAWLSRSVSFSSPSGSPSPVRSRCCRTGSTRPRATGPPSAGSTVWRARSPSSCSGARSPAISR</sequence>
<dbReference type="InterPro" id="IPR050616">
    <property type="entry name" value="CPA3_Na-H_Antiporter_A"/>
</dbReference>
<organism evidence="3 4">
    <name type="scientific">Rathayibacter tanaceti</name>
    <dbReference type="NCBI Taxonomy" id="1671680"/>
    <lineage>
        <taxon>Bacteria</taxon>
        <taxon>Bacillati</taxon>
        <taxon>Actinomycetota</taxon>
        <taxon>Actinomycetes</taxon>
        <taxon>Micrococcales</taxon>
        <taxon>Microbacteriaceae</taxon>
        <taxon>Rathayibacter</taxon>
    </lineage>
</organism>
<protein>
    <submittedName>
        <fullName evidence="3">Na(+)/H(+) antiporter subunit A</fullName>
    </submittedName>
</protein>
<keyword evidence="2" id="KW-1133">Transmembrane helix</keyword>
<proteinExistence type="predicted"/>
<feature type="region of interest" description="Disordered" evidence="1">
    <location>
        <begin position="154"/>
        <end position="207"/>
    </location>
</feature>
<dbReference type="Proteomes" id="UP000076717">
    <property type="component" value="Unassembled WGS sequence"/>
</dbReference>
<gene>
    <name evidence="3" type="primary">mrpA_2</name>
    <name evidence="3" type="ORF">ACH61_00812</name>
</gene>
<comment type="caution">
    <text evidence="3">The sequence shown here is derived from an EMBL/GenBank/DDBJ whole genome shotgun (WGS) entry which is preliminary data.</text>
</comment>
<accession>A0A166IA68</accession>
<feature type="transmembrane region" description="Helical" evidence="2">
    <location>
        <begin position="29"/>
        <end position="54"/>
    </location>
</feature>
<feature type="compositionally biased region" description="Low complexity" evidence="1">
    <location>
        <begin position="154"/>
        <end position="166"/>
    </location>
</feature>
<dbReference type="AlphaFoldDB" id="A0A166IA68"/>
<evidence type="ECO:0000313" key="4">
    <source>
        <dbReference type="Proteomes" id="UP000076717"/>
    </source>
</evidence>
<evidence type="ECO:0000256" key="1">
    <source>
        <dbReference type="SAM" id="MobiDB-lite"/>
    </source>
</evidence>
<keyword evidence="2" id="KW-0812">Transmembrane</keyword>
<name>A0A166IA68_9MICO</name>
<reference evidence="3 4" key="1">
    <citation type="submission" date="2015-08" db="EMBL/GenBank/DDBJ databases">
        <title>Draft Genome Sequence of Rathayibacter sp. Strain VKM Ac-2596 Isolated from Leaf Gall Induced by Plant-Parasitic Nematodes.</title>
        <authorList>
            <person name="Vasilenko O.V."/>
            <person name="Starodumova I.P."/>
            <person name="Tarlachkov S.V."/>
            <person name="Dorofeeva L.V."/>
            <person name="Evtushenko L.I."/>
        </authorList>
    </citation>
    <scope>NUCLEOTIDE SEQUENCE [LARGE SCALE GENOMIC DNA]</scope>
    <source>
        <strain evidence="3 4">VKM Ac-2596</strain>
    </source>
</reference>
<dbReference type="EMBL" id="LIIN01000017">
    <property type="protein sequence ID" value="KZX22031.1"/>
    <property type="molecule type" value="Genomic_DNA"/>
</dbReference>
<keyword evidence="4" id="KW-1185">Reference proteome</keyword>
<dbReference type="PANTHER" id="PTHR43373">
    <property type="entry name" value="NA(+)/H(+) ANTIPORTER SUBUNIT"/>
    <property type="match status" value="1"/>
</dbReference>
<dbReference type="PANTHER" id="PTHR43373:SF1">
    <property type="entry name" value="NA(+)_H(+) ANTIPORTER SUBUNIT A"/>
    <property type="match status" value="1"/>
</dbReference>